<proteinExistence type="inferred from homology"/>
<keyword evidence="3" id="KW-0285">Flavoprotein</keyword>
<dbReference type="Gene3D" id="3.50.50.60">
    <property type="entry name" value="FAD/NAD(P)-binding domain"/>
    <property type="match status" value="1"/>
</dbReference>
<dbReference type="GO" id="GO:0016020">
    <property type="term" value="C:membrane"/>
    <property type="evidence" value="ECO:0007669"/>
    <property type="project" value="TreeGrafter"/>
</dbReference>
<dbReference type="InterPro" id="IPR012132">
    <property type="entry name" value="GMC_OxRdtase"/>
</dbReference>
<dbReference type="Proteomes" id="UP001218362">
    <property type="component" value="Chromosome"/>
</dbReference>
<dbReference type="PANTHER" id="PTHR11552">
    <property type="entry name" value="GLUCOSE-METHANOL-CHOLINE GMC OXIDOREDUCTASE"/>
    <property type="match status" value="1"/>
</dbReference>
<dbReference type="SUPFAM" id="SSF54373">
    <property type="entry name" value="FAD-linked reductases, C-terminal domain"/>
    <property type="match status" value="1"/>
</dbReference>
<dbReference type="Pfam" id="PF05199">
    <property type="entry name" value="GMC_oxred_C"/>
    <property type="match status" value="1"/>
</dbReference>
<evidence type="ECO:0000256" key="2">
    <source>
        <dbReference type="ARBA" id="ARBA00010790"/>
    </source>
</evidence>
<evidence type="ECO:0000256" key="3">
    <source>
        <dbReference type="ARBA" id="ARBA00022630"/>
    </source>
</evidence>
<evidence type="ECO:0000256" key="1">
    <source>
        <dbReference type="ARBA" id="ARBA00001974"/>
    </source>
</evidence>
<dbReference type="GO" id="GO:0008812">
    <property type="term" value="F:choline dehydrogenase activity"/>
    <property type="evidence" value="ECO:0007669"/>
    <property type="project" value="TreeGrafter"/>
</dbReference>
<dbReference type="AlphaFoldDB" id="A0AAJ5X930"/>
<dbReference type="PIRSF" id="PIRSF000137">
    <property type="entry name" value="Alcohol_oxidase"/>
    <property type="match status" value="1"/>
</dbReference>
<comment type="similarity">
    <text evidence="2">Belongs to the GMC oxidoreductase family.</text>
</comment>
<dbReference type="SUPFAM" id="SSF51905">
    <property type="entry name" value="FAD/NAD(P)-binding domain"/>
    <property type="match status" value="1"/>
</dbReference>
<keyword evidence="4" id="KW-0274">FAD</keyword>
<sequence>MKSFDYIIIGSGSAGSIIASRLSEASDVSVVLLEAGRRDDHPFMAMPIAFPKVATDPSYIWPFETEPEPGLDGRTLPILRGKTLGGCSSINAMINMRGSRHDFDLWHRQGLEGWSYRDVLPYFKKLETSWRGPGLHHGSEGPIRNVPVDLPDAYFPHLQQAAINAGLRVNWDQNGLDQDGISRVELTTNFGRRASSSRAYLHPAMKTRKNLTVFTKAQATRILLEGKRAVGVEFLRNGKLERVYADREVVLSGGTYNSPHLLMLSGIGPADHLRSVGIEVQHDLKGVGENLHEHPNLLNIYRAQGKLGFTRHLRVDRATLSVLRWAMFGEGPFTTAGTTANIFMRTRPELESPDIQIITMAVHQHAELWFPGLTKPPVYAFTARIGVLHALSRGWVRLRSSNPLDYPRIRFNMFTEQADIDTMIKAIAMSRDLFNQEPMRGLVTEELLPGPQVRTDAELLNDIRQRAEHRHHAVGTCKMGIGENAVVDARLRVIGIENLRVADASVMPEDPSGNTNVPTMMIGEKAADLLKGHALPPEDV</sequence>
<evidence type="ECO:0000256" key="4">
    <source>
        <dbReference type="ARBA" id="ARBA00022827"/>
    </source>
</evidence>
<dbReference type="GO" id="GO:0019285">
    <property type="term" value="P:glycine betaine biosynthetic process from choline"/>
    <property type="evidence" value="ECO:0007669"/>
    <property type="project" value="TreeGrafter"/>
</dbReference>
<dbReference type="EMBL" id="CP119316">
    <property type="protein sequence ID" value="WEK46324.1"/>
    <property type="molecule type" value="Genomic_DNA"/>
</dbReference>
<evidence type="ECO:0000313" key="7">
    <source>
        <dbReference type="Proteomes" id="UP001218362"/>
    </source>
</evidence>
<dbReference type="InterPro" id="IPR036188">
    <property type="entry name" value="FAD/NAD-bd_sf"/>
</dbReference>
<dbReference type="GO" id="GO:0050660">
    <property type="term" value="F:flavin adenine dinucleotide binding"/>
    <property type="evidence" value="ECO:0007669"/>
    <property type="project" value="InterPro"/>
</dbReference>
<comment type="cofactor">
    <cofactor evidence="1">
        <name>FAD</name>
        <dbReference type="ChEBI" id="CHEBI:57692"/>
    </cofactor>
</comment>
<evidence type="ECO:0000259" key="5">
    <source>
        <dbReference type="PROSITE" id="PS00624"/>
    </source>
</evidence>
<dbReference type="Gene3D" id="3.30.560.10">
    <property type="entry name" value="Glucose Oxidase, domain 3"/>
    <property type="match status" value="1"/>
</dbReference>
<name>A0AAJ5X930_9SPHN</name>
<dbReference type="PANTHER" id="PTHR11552:SF147">
    <property type="entry name" value="CHOLINE DEHYDROGENASE, MITOCHONDRIAL"/>
    <property type="match status" value="1"/>
</dbReference>
<reference evidence="6" key="1">
    <citation type="submission" date="2023-03" db="EMBL/GenBank/DDBJ databases">
        <title>Andean soil-derived lignocellulolytic bacterial consortium as a source of novel taxa and putative plastic-active enzymes.</title>
        <authorList>
            <person name="Diaz-Garcia L."/>
            <person name="Chuvochina M."/>
            <person name="Feuerriegel G."/>
            <person name="Bunk B."/>
            <person name="Sproer C."/>
            <person name="Streit W.R."/>
            <person name="Rodriguez L.M."/>
            <person name="Overmann J."/>
            <person name="Jimenez D.J."/>
        </authorList>
    </citation>
    <scope>NUCLEOTIDE SEQUENCE</scope>
    <source>
        <strain evidence="6">MAG 26</strain>
    </source>
</reference>
<dbReference type="InterPro" id="IPR007867">
    <property type="entry name" value="GMC_OxRtase_C"/>
</dbReference>
<dbReference type="KEGG" id="acob:P0Y56_15115"/>
<organism evidence="6 7">
    <name type="scientific">Candidatus Andeanibacterium colombiense</name>
    <dbReference type="NCBI Taxonomy" id="3121345"/>
    <lineage>
        <taxon>Bacteria</taxon>
        <taxon>Pseudomonadati</taxon>
        <taxon>Pseudomonadota</taxon>
        <taxon>Alphaproteobacteria</taxon>
        <taxon>Sphingomonadales</taxon>
        <taxon>Sphingomonadaceae</taxon>
        <taxon>Candidatus Andeanibacterium</taxon>
    </lineage>
</organism>
<dbReference type="InterPro" id="IPR000172">
    <property type="entry name" value="GMC_OxRdtase_N"/>
</dbReference>
<evidence type="ECO:0000313" key="6">
    <source>
        <dbReference type="EMBL" id="WEK46324.1"/>
    </source>
</evidence>
<dbReference type="PROSITE" id="PS00624">
    <property type="entry name" value="GMC_OXRED_2"/>
    <property type="match status" value="1"/>
</dbReference>
<accession>A0AAJ5X930</accession>
<dbReference type="Pfam" id="PF00732">
    <property type="entry name" value="GMC_oxred_N"/>
    <property type="match status" value="1"/>
</dbReference>
<gene>
    <name evidence="6" type="ORF">P0Y56_15115</name>
</gene>
<feature type="domain" description="Glucose-methanol-choline oxidoreductase N-terminal" evidence="5">
    <location>
        <begin position="254"/>
        <end position="268"/>
    </location>
</feature>
<protein>
    <submittedName>
        <fullName evidence="6">GMC family oxidoreductase N-terminal domain-containing protein</fullName>
    </submittedName>
</protein>